<keyword evidence="11" id="KW-1185">Reference proteome</keyword>
<evidence type="ECO:0000256" key="1">
    <source>
        <dbReference type="ARBA" id="ARBA00004651"/>
    </source>
</evidence>
<evidence type="ECO:0000256" key="6">
    <source>
        <dbReference type="ARBA" id="ARBA00023136"/>
    </source>
</evidence>
<feature type="transmembrane region" description="Helical" evidence="7">
    <location>
        <begin position="321"/>
        <end position="346"/>
    </location>
</feature>
<keyword evidence="3" id="KW-1003">Cell membrane</keyword>
<dbReference type="Proteomes" id="UP000010798">
    <property type="component" value="Chromosome"/>
</dbReference>
<comment type="subcellular location">
    <subcellularLocation>
        <location evidence="1">Cell membrane</location>
        <topology evidence="1">Multi-pass membrane protein</topology>
    </subcellularLocation>
</comment>
<evidence type="ECO:0000256" key="4">
    <source>
        <dbReference type="ARBA" id="ARBA00022692"/>
    </source>
</evidence>
<evidence type="ECO:0000256" key="5">
    <source>
        <dbReference type="ARBA" id="ARBA00022989"/>
    </source>
</evidence>
<feature type="domain" description="MacB-like periplasmic core" evidence="9">
    <location>
        <begin position="20"/>
        <end position="245"/>
    </location>
</feature>
<dbReference type="EMBL" id="CP003364">
    <property type="protein sequence ID" value="AGA27314.1"/>
    <property type="molecule type" value="Genomic_DNA"/>
</dbReference>
<dbReference type="KEGG" id="saci:Sinac_3031"/>
<dbReference type="eggNOG" id="COG0577">
    <property type="taxonomic scope" value="Bacteria"/>
</dbReference>
<gene>
    <name evidence="10" type="ordered locus">Sinac_3031</name>
</gene>
<dbReference type="PANTHER" id="PTHR43738:SF1">
    <property type="entry name" value="HEMIN TRANSPORT SYSTEM PERMEASE PROTEIN HRTB-RELATED"/>
    <property type="match status" value="1"/>
</dbReference>
<keyword evidence="2" id="KW-0813">Transport</keyword>
<evidence type="ECO:0000256" key="2">
    <source>
        <dbReference type="ARBA" id="ARBA00022448"/>
    </source>
</evidence>
<feature type="transmembrane region" description="Helical" evidence="7">
    <location>
        <begin position="16"/>
        <end position="40"/>
    </location>
</feature>
<evidence type="ECO:0000313" key="10">
    <source>
        <dbReference type="EMBL" id="AGA27314.1"/>
    </source>
</evidence>
<dbReference type="InterPro" id="IPR051125">
    <property type="entry name" value="ABC-4/HrtB_transporter"/>
</dbReference>
<evidence type="ECO:0000259" key="9">
    <source>
        <dbReference type="Pfam" id="PF12704"/>
    </source>
</evidence>
<dbReference type="Pfam" id="PF02687">
    <property type="entry name" value="FtsX"/>
    <property type="match status" value="1"/>
</dbReference>
<keyword evidence="4 7" id="KW-0812">Transmembrane</keyword>
<evidence type="ECO:0000313" key="11">
    <source>
        <dbReference type="Proteomes" id="UP000010798"/>
    </source>
</evidence>
<sequence length="395" mass="43826">MSWIALKMLVGDRAKFLGIVMGLTFSALLIMQQGSIFCGLMRRTAGQIIDITGADLWVMDPNVRFVDDVKPMIENNLYRVRGVDGVLWAVPLYKGQARAKLNSYDRDGKKQEVIEQVILIGLDDSSMVGAPPPSRILAGSRQALRRPDAIIIDKNRLPKLFPNQPKEIYEDYDWFVGKELEMNDHRAIIVGVCEATRTFQSNPVVYTTYSRAKLFAPQERKILSYVLAKTEPGRKPEEVAEQIRRQTGLGALTSEQFIWKTMGYYFKYTGIPINFGITAALGFLVGTAIAGQTFYNFTLENLKQFGALKAMGATNLRIVKMILLQATVVGLLGYGIGVGLGALFGMVNEGTELAFFPYWPILPITACAVVLICILASLVSVRRVIVLEPAVVFRG</sequence>
<dbReference type="InterPro" id="IPR025857">
    <property type="entry name" value="MacB_PCD"/>
</dbReference>
<feature type="domain" description="ABC3 transporter permease C-terminal" evidence="8">
    <location>
        <begin position="278"/>
        <end position="386"/>
    </location>
</feature>
<dbReference type="Pfam" id="PF12704">
    <property type="entry name" value="MacB_PCD"/>
    <property type="match status" value="1"/>
</dbReference>
<evidence type="ECO:0000256" key="3">
    <source>
        <dbReference type="ARBA" id="ARBA00022475"/>
    </source>
</evidence>
<dbReference type="RefSeq" id="WP_015246463.1">
    <property type="nucleotide sequence ID" value="NC_019892.1"/>
</dbReference>
<reference evidence="10 11" key="1">
    <citation type="submission" date="2012-02" db="EMBL/GenBank/DDBJ databases">
        <title>Complete sequence of chromosome of Singulisphaera acidiphila DSM 18658.</title>
        <authorList>
            <consortium name="US DOE Joint Genome Institute (JGI-PGF)"/>
            <person name="Lucas S."/>
            <person name="Copeland A."/>
            <person name="Lapidus A."/>
            <person name="Glavina del Rio T."/>
            <person name="Dalin E."/>
            <person name="Tice H."/>
            <person name="Bruce D."/>
            <person name="Goodwin L."/>
            <person name="Pitluck S."/>
            <person name="Peters L."/>
            <person name="Ovchinnikova G."/>
            <person name="Chertkov O."/>
            <person name="Kyrpides N."/>
            <person name="Mavromatis K."/>
            <person name="Ivanova N."/>
            <person name="Brettin T."/>
            <person name="Detter J.C."/>
            <person name="Han C."/>
            <person name="Larimer F."/>
            <person name="Land M."/>
            <person name="Hauser L."/>
            <person name="Markowitz V."/>
            <person name="Cheng J.-F."/>
            <person name="Hugenholtz P."/>
            <person name="Woyke T."/>
            <person name="Wu D."/>
            <person name="Tindall B."/>
            <person name="Pomrenke H."/>
            <person name="Brambilla E."/>
            <person name="Klenk H.-P."/>
            <person name="Eisen J.A."/>
        </authorList>
    </citation>
    <scope>NUCLEOTIDE SEQUENCE [LARGE SCALE GENOMIC DNA]</scope>
    <source>
        <strain evidence="11">ATCC BAA-1392 / DSM 18658 / VKM B-2454 / MOB10</strain>
    </source>
</reference>
<dbReference type="PANTHER" id="PTHR43738">
    <property type="entry name" value="ABC TRANSPORTER, MEMBRANE PROTEIN"/>
    <property type="match status" value="1"/>
</dbReference>
<dbReference type="AlphaFoldDB" id="L0DD74"/>
<protein>
    <submittedName>
        <fullName evidence="10">ABC-type antimicrobial peptide transport system, permease component</fullName>
    </submittedName>
</protein>
<feature type="transmembrane region" description="Helical" evidence="7">
    <location>
        <begin position="358"/>
        <end position="379"/>
    </location>
</feature>
<accession>L0DD74</accession>
<evidence type="ECO:0000256" key="7">
    <source>
        <dbReference type="SAM" id="Phobius"/>
    </source>
</evidence>
<dbReference type="HOGENOM" id="CLU_000604_8_9_0"/>
<name>L0DD74_SINAD</name>
<dbReference type="GO" id="GO:0005886">
    <property type="term" value="C:plasma membrane"/>
    <property type="evidence" value="ECO:0007669"/>
    <property type="project" value="UniProtKB-SubCell"/>
</dbReference>
<organism evidence="10 11">
    <name type="scientific">Singulisphaera acidiphila (strain ATCC BAA-1392 / DSM 18658 / VKM B-2454 / MOB10)</name>
    <dbReference type="NCBI Taxonomy" id="886293"/>
    <lineage>
        <taxon>Bacteria</taxon>
        <taxon>Pseudomonadati</taxon>
        <taxon>Planctomycetota</taxon>
        <taxon>Planctomycetia</taxon>
        <taxon>Isosphaerales</taxon>
        <taxon>Isosphaeraceae</taxon>
        <taxon>Singulisphaera</taxon>
    </lineage>
</organism>
<dbReference type="OrthoDB" id="127862at2"/>
<keyword evidence="6 7" id="KW-0472">Membrane</keyword>
<dbReference type="InterPro" id="IPR003838">
    <property type="entry name" value="ABC3_permease_C"/>
</dbReference>
<evidence type="ECO:0000259" key="8">
    <source>
        <dbReference type="Pfam" id="PF02687"/>
    </source>
</evidence>
<dbReference type="STRING" id="886293.Sinac_3031"/>
<proteinExistence type="predicted"/>
<keyword evidence="5 7" id="KW-1133">Transmembrane helix</keyword>